<dbReference type="CDD" id="cd17716">
    <property type="entry name" value="BRCT_microcephalin_rpt1"/>
    <property type="match status" value="1"/>
</dbReference>
<feature type="region of interest" description="Disordered" evidence="1">
    <location>
        <begin position="400"/>
        <end position="422"/>
    </location>
</feature>
<feature type="compositionally biased region" description="Polar residues" evidence="1">
    <location>
        <begin position="664"/>
        <end position="685"/>
    </location>
</feature>
<keyword evidence="4" id="KW-1185">Reference proteome</keyword>
<reference evidence="3" key="1">
    <citation type="submission" date="2022-07" db="EMBL/GenBank/DDBJ databases">
        <authorList>
            <person name="Trinca V."/>
            <person name="Uliana J.V.C."/>
            <person name="Torres T.T."/>
            <person name="Ward R.J."/>
            <person name="Monesi N."/>
        </authorList>
    </citation>
    <scope>NUCLEOTIDE SEQUENCE</scope>
    <source>
        <strain evidence="3">HSMRA1968</strain>
        <tissue evidence="3">Whole embryos</tissue>
    </source>
</reference>
<dbReference type="SUPFAM" id="SSF52113">
    <property type="entry name" value="BRCT domain"/>
    <property type="match status" value="1"/>
</dbReference>
<dbReference type="Pfam" id="PF12738">
    <property type="entry name" value="PTCB-BRCT"/>
    <property type="match status" value="1"/>
</dbReference>
<evidence type="ECO:0000313" key="3">
    <source>
        <dbReference type="EMBL" id="KAJ6643102.1"/>
    </source>
</evidence>
<organism evidence="3 4">
    <name type="scientific">Pseudolycoriella hygida</name>
    <dbReference type="NCBI Taxonomy" id="35572"/>
    <lineage>
        <taxon>Eukaryota</taxon>
        <taxon>Metazoa</taxon>
        <taxon>Ecdysozoa</taxon>
        <taxon>Arthropoda</taxon>
        <taxon>Hexapoda</taxon>
        <taxon>Insecta</taxon>
        <taxon>Pterygota</taxon>
        <taxon>Neoptera</taxon>
        <taxon>Endopterygota</taxon>
        <taxon>Diptera</taxon>
        <taxon>Nematocera</taxon>
        <taxon>Sciaroidea</taxon>
        <taxon>Sciaridae</taxon>
        <taxon>Pseudolycoriella</taxon>
    </lineage>
</organism>
<proteinExistence type="predicted"/>
<comment type="caution">
    <text evidence="3">The sequence shown here is derived from an EMBL/GenBank/DDBJ whole genome shotgun (WGS) entry which is preliminary data.</text>
</comment>
<protein>
    <submittedName>
        <fullName evidence="3">Microcephalin</fullName>
    </submittedName>
</protein>
<dbReference type="PANTHER" id="PTHR14625:SF3">
    <property type="entry name" value="MICROCEPHALIN"/>
    <property type="match status" value="1"/>
</dbReference>
<name>A0A9Q0N3Y1_9DIPT</name>
<evidence type="ECO:0000256" key="1">
    <source>
        <dbReference type="SAM" id="MobiDB-lite"/>
    </source>
</evidence>
<dbReference type="SMART" id="SM00292">
    <property type="entry name" value="BRCT"/>
    <property type="match status" value="1"/>
</dbReference>
<evidence type="ECO:0000313" key="4">
    <source>
        <dbReference type="Proteomes" id="UP001151699"/>
    </source>
</evidence>
<accession>A0A9Q0N3Y1</accession>
<evidence type="ECO:0000259" key="2">
    <source>
        <dbReference type="PROSITE" id="PS50172"/>
    </source>
</evidence>
<dbReference type="Gene3D" id="3.40.50.10190">
    <property type="entry name" value="BRCT domain"/>
    <property type="match status" value="1"/>
</dbReference>
<gene>
    <name evidence="3" type="primary">Mcph1</name>
    <name evidence="3" type="ORF">Bhyg_08058</name>
</gene>
<dbReference type="InterPro" id="IPR022047">
    <property type="entry name" value="Microcephalin-like"/>
</dbReference>
<feature type="compositionally biased region" description="Low complexity" evidence="1">
    <location>
        <begin position="643"/>
        <end position="653"/>
    </location>
</feature>
<dbReference type="PANTHER" id="PTHR14625">
    <property type="entry name" value="MICROCEPHALIN"/>
    <property type="match status" value="1"/>
</dbReference>
<dbReference type="InterPro" id="IPR036420">
    <property type="entry name" value="BRCT_dom_sf"/>
</dbReference>
<feature type="region of interest" description="Disordered" evidence="1">
    <location>
        <begin position="807"/>
        <end position="831"/>
    </location>
</feature>
<dbReference type="AlphaFoldDB" id="A0A9Q0N3Y1"/>
<dbReference type="Proteomes" id="UP001151699">
    <property type="component" value="Chromosome B"/>
</dbReference>
<dbReference type="GO" id="GO:0000278">
    <property type="term" value="P:mitotic cell cycle"/>
    <property type="evidence" value="ECO:0007669"/>
    <property type="project" value="TreeGrafter"/>
</dbReference>
<dbReference type="PROSITE" id="PS50172">
    <property type="entry name" value="BRCT"/>
    <property type="match status" value="1"/>
</dbReference>
<dbReference type="EMBL" id="WJQU01000002">
    <property type="protein sequence ID" value="KAJ6643102.1"/>
    <property type="molecule type" value="Genomic_DNA"/>
</dbReference>
<dbReference type="InterPro" id="IPR001357">
    <property type="entry name" value="BRCT_dom"/>
</dbReference>
<dbReference type="OrthoDB" id="2384350at2759"/>
<feature type="compositionally biased region" description="Polar residues" evidence="1">
    <location>
        <begin position="400"/>
        <end position="421"/>
    </location>
</feature>
<feature type="region of interest" description="Disordered" evidence="1">
    <location>
        <begin position="633"/>
        <end position="686"/>
    </location>
</feature>
<sequence>MEKFILKTKSFENGCGNVALTGKVALKISSKINASDDDIVKIQKSLTVRSDNLAKILNSKSSQPLFIDTNGPPSTSLNICDDENVQPQSNNEGTPQRILNGMDNLTSPLVMGQCSAINANSKTPQNHHMLARLKRDLDSPSAAVRLRAMKALKSPSNGPYNQFDVPHEEQDIITDEERQEVVPRTIQDVMKDVIVYVEVRSGDVNLTPSIKEIISEIGATVNDNFNKNTTHLVFSNGTQSTYNKAKRLNIPIVSVLWIRECKRQLRLVDPFKYSIHNAKQYENPELHKKAKVKKFLQTESELKIKKKKATATITKVKPIKIPKKAQDNLTGMINEFRERQIPNSDGINYFSDNFNVNDLLKDSESDIVNANQVKTTVAPTTLNETKINDNEKFNSTASSVISPVGQDSKTTTARKTPSNRKSMLALSKTPDSLVRVTRRTSMMTLSSPVVDKTTIYRNRFVEPEVITEITDANMNQTNNISEVMEITPTNAQVSPRIISNRKTIFTSSAMDITNALPSTTSTRKRVSIVPAKFKDFEVNTKKYLERNSTETNRRRTVFASITQKSSSKTVSTLTEVSDLTKSTPKRRRTLNAMKFQQELATIRNDASTTVECNNSVTRRALFEPNDTTLKPMTESITTKKKSSNSSSNLLAKSISKKVEKNSSSRRTVFTEGTSNPFDALPQSTPNDRRRTCFATIHTVRNQSPADDKSTNGLASIAQTTPIEHNKTISRDYQTPQNRTLFQEYSQRLSFSSTNKRQSVGDISLFILEQRLKNINELARLNRSVGETNVNTGMMGKRLIDEIERCSPQLPQPEKPSGNLEVLPPPPKKRKLFNPTEYEEEVAMKSIDSCDNNNESTIKLQVARKTKIPKFTAHKKRCNQRRSIIDFKTEPPKPVKVYASKMKPNSPMKYLAYSNLNQEQINILNEV</sequence>
<feature type="domain" description="BRCT" evidence="2">
    <location>
        <begin position="185"/>
        <end position="275"/>
    </location>
</feature>